<reference evidence="1" key="1">
    <citation type="submission" date="2022-07" db="EMBL/GenBank/DDBJ databases">
        <authorList>
            <person name="Macas J."/>
            <person name="Novak P."/>
            <person name="Neumann P."/>
        </authorList>
    </citation>
    <scope>NUCLEOTIDE SEQUENCE</scope>
</reference>
<sequence length="315" mass="37197">MPCGIRAIVPPVRLLKYDFSKVCPCNECSLKTKAIVEFENYLHSKFAQIQEPYTQLFFDIERFTSLLNAFWETTKTWTCLQHSLKSLHEKSGVSHTRSNSEEHIRDVLNQTGTFLVNEGELDNFVLQDECEGHDNKPTHLDDKIRVMHWWFESTKFKDVVHDILRKMKELENQKHKDGKSAEEGKMSLNLSNSKKHLEDQMKLFKGFPFEDMHVEIKLLLRRGGTKYQDLVEDAMEAIWKTYCARVAIRERFHEQSEMISCHPCKMDREKHLPNELGDFLDHLLNQAKTFREVWDRIDERLFGPSEEPDPKRQKL</sequence>
<dbReference type="Proteomes" id="UP001152523">
    <property type="component" value="Unassembled WGS sequence"/>
</dbReference>
<comment type="caution">
    <text evidence="1">The sequence shown here is derived from an EMBL/GenBank/DDBJ whole genome shotgun (WGS) entry which is preliminary data.</text>
</comment>
<protein>
    <submittedName>
        <fullName evidence="1">Uncharacterized protein</fullName>
    </submittedName>
</protein>
<name>A0AAV0FJJ0_9ASTE</name>
<evidence type="ECO:0000313" key="2">
    <source>
        <dbReference type="Proteomes" id="UP001152523"/>
    </source>
</evidence>
<accession>A0AAV0FJJ0</accession>
<evidence type="ECO:0000313" key="1">
    <source>
        <dbReference type="EMBL" id="CAH9135729.1"/>
    </source>
</evidence>
<gene>
    <name evidence="1" type="ORF">CEPIT_LOCUS34738</name>
</gene>
<proteinExistence type="predicted"/>
<keyword evidence="2" id="KW-1185">Reference proteome</keyword>
<dbReference type="AlphaFoldDB" id="A0AAV0FJJ0"/>
<organism evidence="1 2">
    <name type="scientific">Cuscuta epithymum</name>
    <dbReference type="NCBI Taxonomy" id="186058"/>
    <lineage>
        <taxon>Eukaryota</taxon>
        <taxon>Viridiplantae</taxon>
        <taxon>Streptophyta</taxon>
        <taxon>Embryophyta</taxon>
        <taxon>Tracheophyta</taxon>
        <taxon>Spermatophyta</taxon>
        <taxon>Magnoliopsida</taxon>
        <taxon>eudicotyledons</taxon>
        <taxon>Gunneridae</taxon>
        <taxon>Pentapetalae</taxon>
        <taxon>asterids</taxon>
        <taxon>lamiids</taxon>
        <taxon>Solanales</taxon>
        <taxon>Convolvulaceae</taxon>
        <taxon>Cuscuteae</taxon>
        <taxon>Cuscuta</taxon>
        <taxon>Cuscuta subgen. Cuscuta</taxon>
    </lineage>
</organism>
<dbReference type="EMBL" id="CAMAPF010000991">
    <property type="protein sequence ID" value="CAH9135729.1"/>
    <property type="molecule type" value="Genomic_DNA"/>
</dbReference>